<dbReference type="EMBL" id="BAABLD010000008">
    <property type="protein sequence ID" value="GAA5167428.1"/>
    <property type="molecule type" value="Genomic_DNA"/>
</dbReference>
<dbReference type="PROSITE" id="PS51257">
    <property type="entry name" value="PROKAR_LIPOPROTEIN"/>
    <property type="match status" value="1"/>
</dbReference>
<evidence type="ECO:0000313" key="3">
    <source>
        <dbReference type="EMBL" id="GAA5167428.1"/>
    </source>
</evidence>
<proteinExistence type="predicted"/>
<gene>
    <name evidence="3" type="ORF">GCM10025770_26070</name>
</gene>
<feature type="region of interest" description="Disordered" evidence="1">
    <location>
        <begin position="32"/>
        <end position="170"/>
    </location>
</feature>
<keyword evidence="2" id="KW-0732">Signal</keyword>
<evidence type="ECO:0000256" key="1">
    <source>
        <dbReference type="SAM" id="MobiDB-lite"/>
    </source>
</evidence>
<dbReference type="Proteomes" id="UP001500547">
    <property type="component" value="Unassembled WGS sequence"/>
</dbReference>
<evidence type="ECO:0000313" key="4">
    <source>
        <dbReference type="Proteomes" id="UP001500547"/>
    </source>
</evidence>
<name>A0ABP9QTP0_9RHOO</name>
<protein>
    <submittedName>
        <fullName evidence="3">Uncharacterized protein</fullName>
    </submittedName>
</protein>
<reference evidence="4" key="1">
    <citation type="journal article" date="2019" name="Int. J. Syst. Evol. Microbiol.">
        <title>The Global Catalogue of Microorganisms (GCM) 10K type strain sequencing project: providing services to taxonomists for standard genome sequencing and annotation.</title>
        <authorList>
            <consortium name="The Broad Institute Genomics Platform"/>
            <consortium name="The Broad Institute Genome Sequencing Center for Infectious Disease"/>
            <person name="Wu L."/>
            <person name="Ma J."/>
        </authorList>
    </citation>
    <scope>NUCLEOTIDE SEQUENCE [LARGE SCALE GENOMIC DNA]</scope>
    <source>
        <strain evidence="4">JCM 18715</strain>
    </source>
</reference>
<feature type="chain" id="PRO_5045825709" evidence="2">
    <location>
        <begin position="25"/>
        <end position="236"/>
    </location>
</feature>
<evidence type="ECO:0000256" key="2">
    <source>
        <dbReference type="SAM" id="SignalP"/>
    </source>
</evidence>
<dbReference type="RefSeq" id="WP_345533431.1">
    <property type="nucleotide sequence ID" value="NZ_BAABLD010000008.1"/>
</dbReference>
<keyword evidence="4" id="KW-1185">Reference proteome</keyword>
<feature type="compositionally biased region" description="Polar residues" evidence="1">
    <location>
        <begin position="40"/>
        <end position="54"/>
    </location>
</feature>
<accession>A0ABP9QTP0</accession>
<organism evidence="3 4">
    <name type="scientific">Viridibacterium curvum</name>
    <dbReference type="NCBI Taxonomy" id="1101404"/>
    <lineage>
        <taxon>Bacteria</taxon>
        <taxon>Pseudomonadati</taxon>
        <taxon>Pseudomonadota</taxon>
        <taxon>Betaproteobacteria</taxon>
        <taxon>Rhodocyclales</taxon>
        <taxon>Rhodocyclaceae</taxon>
        <taxon>Viridibacterium</taxon>
    </lineage>
</organism>
<feature type="signal peptide" evidence="2">
    <location>
        <begin position="1"/>
        <end position="24"/>
    </location>
</feature>
<comment type="caution">
    <text evidence="3">The sequence shown here is derived from an EMBL/GenBank/DDBJ whole genome shotgun (WGS) entry which is preliminary data.</text>
</comment>
<feature type="compositionally biased region" description="Low complexity" evidence="1">
    <location>
        <begin position="130"/>
        <end position="161"/>
    </location>
</feature>
<sequence length="236" mass="23621">MRHTASVISGSCLAILFGLFSACAQFPDVGEADAEAPTVAAQSAPVSQEPSPASSGPVAPKAESAQPAAPPPADQSSDPAETPPTVEQSSAVPDPVPATPVPAQDEERPASGLVLPPSSADPTSPPASPIAPKAKPATPASPPAATSASRSSAASSNAAASIGAQPAPPITGPAWLKGCKSVQRQGTVIMCDADTLLAPPSDKVQVYTRDPRLVPKSGGMGVRESLPAQYRLFILQ</sequence>